<name>A0A9X3MX87_9ACTN</name>
<dbReference type="SUPFAM" id="SSF101353">
    <property type="entry name" value="Putative anticodon-binding domain of alanyl-tRNA synthetase (AlaRS)"/>
    <property type="match status" value="1"/>
</dbReference>
<dbReference type="CDD" id="cd00673">
    <property type="entry name" value="AlaRS_core"/>
    <property type="match status" value="1"/>
</dbReference>
<keyword evidence="7" id="KW-0694">RNA-binding</keyword>
<dbReference type="PANTHER" id="PTHR11777:SF9">
    <property type="entry name" value="ALANINE--TRNA LIGASE, CYTOPLASMIC"/>
    <property type="match status" value="1"/>
</dbReference>
<dbReference type="InterPro" id="IPR018162">
    <property type="entry name" value="Ala-tRNA-ligase_IIc_anticod-bd"/>
</dbReference>
<reference evidence="11" key="1">
    <citation type="submission" date="2022-10" db="EMBL/GenBank/DDBJ databases">
        <title>The WGS of Solirubrobacter ginsenosidimutans DSM 21036.</title>
        <authorList>
            <person name="Jiang Z."/>
        </authorList>
    </citation>
    <scope>NUCLEOTIDE SEQUENCE</scope>
    <source>
        <strain evidence="11">DSM 21036</strain>
    </source>
</reference>
<evidence type="ECO:0000256" key="2">
    <source>
        <dbReference type="ARBA" id="ARBA00013168"/>
    </source>
</evidence>
<dbReference type="EC" id="6.1.1.7" evidence="2"/>
<evidence type="ECO:0000259" key="10">
    <source>
        <dbReference type="PROSITE" id="PS50860"/>
    </source>
</evidence>
<dbReference type="GO" id="GO:0002161">
    <property type="term" value="F:aminoacyl-tRNA deacylase activity"/>
    <property type="evidence" value="ECO:0007669"/>
    <property type="project" value="TreeGrafter"/>
</dbReference>
<sequence length="384" mass="43287">MLTSDDIRRSYVDFYTSRGHTEIPGSTLIGDSTVLFTSAGMQPLVPYFSGAPHPSGRRLVNVQRCLRTVDIDEVGDDSHLTCFEMLGNWSLGDYYKHESLSWTLEWLLSVGVPFERLGVTVFSEDAYARSIWRRLGVPDERVRVLGREDNWWGPPGPHGPCGPDSELFYVRDDGEWVELGNNVFVTHEQLPDGSLRALPQHNVDVGLGLERILCVLQGVTSVYDTDLFTGVRSVVRSLARVSDERAERIVCDHVRSAVMLVGDGVRPSNTERGYVLRRLLRRAIRQGRVLGIEGPFLRSVGRGVLDEPAVLEVLEQEERRFAGTLRRGLREISRLSVVDGGELYRLFETYGLPPELTLEELGVPAPGWEEEFSRARDEHRARSR</sequence>
<keyword evidence="8" id="KW-0648">Protein biosynthesis</keyword>
<keyword evidence="6" id="KW-0067">ATP-binding</keyword>
<evidence type="ECO:0000313" key="11">
    <source>
        <dbReference type="EMBL" id="MDA0162995.1"/>
    </source>
</evidence>
<dbReference type="RefSeq" id="WP_270042236.1">
    <property type="nucleotide sequence ID" value="NZ_JAPDOD010000022.1"/>
</dbReference>
<evidence type="ECO:0000256" key="1">
    <source>
        <dbReference type="ARBA" id="ARBA00008226"/>
    </source>
</evidence>
<evidence type="ECO:0000256" key="3">
    <source>
        <dbReference type="ARBA" id="ARBA00022555"/>
    </source>
</evidence>
<dbReference type="EMBL" id="JAPDOD010000022">
    <property type="protein sequence ID" value="MDA0162995.1"/>
    <property type="molecule type" value="Genomic_DNA"/>
</dbReference>
<dbReference type="Pfam" id="PF01411">
    <property type="entry name" value="tRNA-synt_2c"/>
    <property type="match status" value="1"/>
</dbReference>
<feature type="domain" description="Alanyl-transfer RNA synthetases family profile" evidence="10">
    <location>
        <begin position="2"/>
        <end position="384"/>
    </location>
</feature>
<dbReference type="GO" id="GO:0005829">
    <property type="term" value="C:cytosol"/>
    <property type="evidence" value="ECO:0007669"/>
    <property type="project" value="TreeGrafter"/>
</dbReference>
<evidence type="ECO:0000256" key="9">
    <source>
        <dbReference type="ARBA" id="ARBA00023146"/>
    </source>
</evidence>
<dbReference type="PROSITE" id="PS50860">
    <property type="entry name" value="AA_TRNA_LIGASE_II_ALA"/>
    <property type="match status" value="1"/>
</dbReference>
<evidence type="ECO:0000256" key="8">
    <source>
        <dbReference type="ARBA" id="ARBA00022917"/>
    </source>
</evidence>
<evidence type="ECO:0000313" key="12">
    <source>
        <dbReference type="Proteomes" id="UP001149140"/>
    </source>
</evidence>
<dbReference type="InterPro" id="IPR018164">
    <property type="entry name" value="Ala-tRNA-synth_IIc_N"/>
</dbReference>
<dbReference type="Gene3D" id="3.30.930.10">
    <property type="entry name" value="Bira Bifunctional Protein, Domain 2"/>
    <property type="match status" value="1"/>
</dbReference>
<dbReference type="InterPro" id="IPR002318">
    <property type="entry name" value="Ala-tRNA-lgiase_IIc"/>
</dbReference>
<evidence type="ECO:0000256" key="4">
    <source>
        <dbReference type="ARBA" id="ARBA00022598"/>
    </source>
</evidence>
<proteinExistence type="inferred from homology"/>
<comment type="caution">
    <text evidence="11">The sequence shown here is derived from an EMBL/GenBank/DDBJ whole genome shotgun (WGS) entry which is preliminary data.</text>
</comment>
<keyword evidence="9" id="KW-0030">Aminoacyl-tRNA synthetase</keyword>
<dbReference type="SUPFAM" id="SSF55681">
    <property type="entry name" value="Class II aaRS and biotin synthetases"/>
    <property type="match status" value="1"/>
</dbReference>
<dbReference type="InterPro" id="IPR045864">
    <property type="entry name" value="aa-tRNA-synth_II/BPL/LPL"/>
</dbReference>
<dbReference type="InterPro" id="IPR050058">
    <property type="entry name" value="Ala-tRNA_ligase"/>
</dbReference>
<keyword evidence="3" id="KW-0820">tRNA-binding</keyword>
<gene>
    <name evidence="11" type="ORF">OM076_22170</name>
</gene>
<dbReference type="InterPro" id="IPR018165">
    <property type="entry name" value="Ala-tRNA-synth_IIc_core"/>
</dbReference>
<dbReference type="Proteomes" id="UP001149140">
    <property type="component" value="Unassembled WGS sequence"/>
</dbReference>
<organism evidence="11 12">
    <name type="scientific">Solirubrobacter ginsenosidimutans</name>
    <dbReference type="NCBI Taxonomy" id="490573"/>
    <lineage>
        <taxon>Bacteria</taxon>
        <taxon>Bacillati</taxon>
        <taxon>Actinomycetota</taxon>
        <taxon>Thermoleophilia</taxon>
        <taxon>Solirubrobacterales</taxon>
        <taxon>Solirubrobacteraceae</taxon>
        <taxon>Solirubrobacter</taxon>
    </lineage>
</organism>
<keyword evidence="5" id="KW-0547">Nucleotide-binding</keyword>
<dbReference type="GO" id="GO:0004813">
    <property type="term" value="F:alanine-tRNA ligase activity"/>
    <property type="evidence" value="ECO:0007669"/>
    <property type="project" value="UniProtKB-EC"/>
</dbReference>
<evidence type="ECO:0000256" key="6">
    <source>
        <dbReference type="ARBA" id="ARBA00022840"/>
    </source>
</evidence>
<dbReference type="GO" id="GO:0000049">
    <property type="term" value="F:tRNA binding"/>
    <property type="evidence" value="ECO:0007669"/>
    <property type="project" value="UniProtKB-KW"/>
</dbReference>
<protein>
    <recommendedName>
        <fullName evidence="2">alanine--tRNA ligase</fullName>
        <ecNumber evidence="2">6.1.1.7</ecNumber>
    </recommendedName>
</protein>
<dbReference type="GO" id="GO:0005524">
    <property type="term" value="F:ATP binding"/>
    <property type="evidence" value="ECO:0007669"/>
    <property type="project" value="UniProtKB-KW"/>
</dbReference>
<keyword evidence="4 11" id="KW-0436">Ligase</keyword>
<evidence type="ECO:0000256" key="5">
    <source>
        <dbReference type="ARBA" id="ARBA00022741"/>
    </source>
</evidence>
<evidence type="ECO:0000256" key="7">
    <source>
        <dbReference type="ARBA" id="ARBA00022884"/>
    </source>
</evidence>
<dbReference type="AlphaFoldDB" id="A0A9X3MX87"/>
<dbReference type="PRINTS" id="PR00980">
    <property type="entry name" value="TRNASYNTHALA"/>
</dbReference>
<comment type="similarity">
    <text evidence="1">Belongs to the class-II aminoacyl-tRNA synthetase family.</text>
</comment>
<dbReference type="PANTHER" id="PTHR11777">
    <property type="entry name" value="ALANYL-TRNA SYNTHETASE"/>
    <property type="match status" value="1"/>
</dbReference>
<dbReference type="GO" id="GO:0006419">
    <property type="term" value="P:alanyl-tRNA aminoacylation"/>
    <property type="evidence" value="ECO:0007669"/>
    <property type="project" value="InterPro"/>
</dbReference>
<keyword evidence="12" id="KW-1185">Reference proteome</keyword>
<accession>A0A9X3MX87</accession>